<sequence>MFRAPDSTPSAPAPLTPDHLANAFKFNSLKARSSSAALSQPAQPQLNPVAQSADSLDEADILKIVSFPEPY</sequence>
<evidence type="ECO:0000313" key="1">
    <source>
        <dbReference type="EMBL" id="KAA1133892.1"/>
    </source>
</evidence>
<proteinExistence type="predicted"/>
<accession>A0A5B0S7W1</accession>
<dbReference type="EMBL" id="VDEP01000070">
    <property type="protein sequence ID" value="KAA1133892.1"/>
    <property type="molecule type" value="Genomic_DNA"/>
</dbReference>
<organism evidence="1 2">
    <name type="scientific">Puccinia graminis f. sp. tritici</name>
    <dbReference type="NCBI Taxonomy" id="56615"/>
    <lineage>
        <taxon>Eukaryota</taxon>
        <taxon>Fungi</taxon>
        <taxon>Dikarya</taxon>
        <taxon>Basidiomycota</taxon>
        <taxon>Pucciniomycotina</taxon>
        <taxon>Pucciniomycetes</taxon>
        <taxon>Pucciniales</taxon>
        <taxon>Pucciniaceae</taxon>
        <taxon>Puccinia</taxon>
    </lineage>
</organism>
<dbReference type="Proteomes" id="UP000325313">
    <property type="component" value="Unassembled WGS sequence"/>
</dbReference>
<evidence type="ECO:0000313" key="2">
    <source>
        <dbReference type="Proteomes" id="UP000325313"/>
    </source>
</evidence>
<name>A0A5B0S7W1_PUCGR</name>
<dbReference type="AlphaFoldDB" id="A0A5B0S7W1"/>
<reference evidence="1 2" key="1">
    <citation type="submission" date="2019-05" db="EMBL/GenBank/DDBJ databases">
        <title>Emergence of the Ug99 lineage of the wheat stem rust pathogen through somatic hybridization.</title>
        <authorList>
            <person name="Li F."/>
            <person name="Upadhyaya N.M."/>
            <person name="Sperschneider J."/>
            <person name="Matny O."/>
            <person name="Nguyen-Phuc H."/>
            <person name="Mago R."/>
            <person name="Raley C."/>
            <person name="Miller M.E."/>
            <person name="Silverstein K.A.T."/>
            <person name="Henningsen E."/>
            <person name="Hirsch C.D."/>
            <person name="Visser B."/>
            <person name="Pretorius Z.A."/>
            <person name="Steffenson B.J."/>
            <person name="Schwessinger B."/>
            <person name="Dodds P.N."/>
            <person name="Figueroa M."/>
        </authorList>
    </citation>
    <scope>NUCLEOTIDE SEQUENCE [LARGE SCALE GENOMIC DNA]</scope>
    <source>
        <strain evidence="1 2">Ug99</strain>
    </source>
</reference>
<protein>
    <submittedName>
        <fullName evidence="1">Uncharacterized protein</fullName>
    </submittedName>
</protein>
<gene>
    <name evidence="1" type="ORF">PGTUg99_030805</name>
</gene>
<comment type="caution">
    <text evidence="1">The sequence shown here is derived from an EMBL/GenBank/DDBJ whole genome shotgun (WGS) entry which is preliminary data.</text>
</comment>